<protein>
    <submittedName>
        <fullName evidence="3">Uncharacterized protein</fullName>
    </submittedName>
</protein>
<evidence type="ECO:0000256" key="2">
    <source>
        <dbReference type="SAM" id="MobiDB-lite"/>
    </source>
</evidence>
<feature type="coiled-coil region" evidence="1">
    <location>
        <begin position="578"/>
        <end position="605"/>
    </location>
</feature>
<feature type="region of interest" description="Disordered" evidence="2">
    <location>
        <begin position="612"/>
        <end position="683"/>
    </location>
</feature>
<dbReference type="AlphaFoldDB" id="A0ABD3SQF2"/>
<feature type="compositionally biased region" description="Polar residues" evidence="2">
    <location>
        <begin position="630"/>
        <end position="646"/>
    </location>
</feature>
<gene>
    <name evidence="3" type="ORF">ACHAXA_005676</name>
</gene>
<feature type="region of interest" description="Disordered" evidence="2">
    <location>
        <begin position="432"/>
        <end position="499"/>
    </location>
</feature>
<keyword evidence="1" id="KW-0175">Coiled coil</keyword>
<feature type="compositionally biased region" description="Low complexity" evidence="2">
    <location>
        <begin position="460"/>
        <end position="471"/>
    </location>
</feature>
<proteinExistence type="predicted"/>
<evidence type="ECO:0000313" key="3">
    <source>
        <dbReference type="EMBL" id="KAL3826834.1"/>
    </source>
</evidence>
<comment type="caution">
    <text evidence="3">The sequence shown here is derived from an EMBL/GenBank/DDBJ whole genome shotgun (WGS) entry which is preliminary data.</text>
</comment>
<feature type="compositionally biased region" description="Basic residues" evidence="2">
    <location>
        <begin position="442"/>
        <end position="452"/>
    </location>
</feature>
<evidence type="ECO:0000313" key="4">
    <source>
        <dbReference type="Proteomes" id="UP001530377"/>
    </source>
</evidence>
<sequence length="709" mass="75157">MVTSPLSMSSHHGEQEQLPNSTDERKVTFVNSGLSPPVSPTTLPHVIKSGTETESDRDEDHIPIGSTSGGNDNAAAVVAPMLLSIDIPDDDSEASLMVLMRYMGCSPHVYGAIPQHGPMSNKNGREYVFGSFGESDGESLLSEVSCVYTMSEAMSEDEDKGDDIEPSWTMKNNEVGVEISIQDATLACRGVGGSLPSSPDRVRRVMTKNVADLKGKPSLIVDTVTKDTTTMTTTSKAEMVTAATSPGSVASSVWSSLLTSPTAVKLAADKAFLVKYAEDMKALKSAREAGKFRAQKSNLTVDTDGGILNEEEAKETGACPSSTAESRATTPVSLLPITPAGQAALRKYGGLGLSDLIADTTRETGTKTNKKTKEEEGTVDAIPESLSSNTTELLQAADRLLISDPAQRNLVEGQSVTVADFAPKVAGQPTLTVDTTGEAKTTTKKKKKKKTEKKGLVVRSPGSAPSPAESGPIDDVEITSNVGTTSTPMSPTPESLLTPVTTTCVSSTISSTHQVSSPQNHCKIEQTPSESLSTRSDKENSSQEETSPLTNNIVKVVEPKSFSNLAVSASALSPSMGEQKADLKAADLRSQADELRTKAHEWLARAALRSPGVNSSLMPSSPSERKVMGSISSNSPLHSPKEQVSSPLAFARKITSEAKQGTSLKSPPSSPSNASNLTPKKSILEQLAEIRAKQRELDEQHMAKREMRN</sequence>
<feature type="compositionally biased region" description="Low complexity" evidence="2">
    <location>
        <begin position="484"/>
        <end position="499"/>
    </location>
</feature>
<dbReference type="Proteomes" id="UP001530377">
    <property type="component" value="Unassembled WGS sequence"/>
</dbReference>
<feature type="compositionally biased region" description="Polar residues" evidence="2">
    <location>
        <begin position="612"/>
        <end position="622"/>
    </location>
</feature>
<feature type="region of interest" description="Disordered" evidence="2">
    <location>
        <begin position="511"/>
        <end position="549"/>
    </location>
</feature>
<feature type="compositionally biased region" description="Polar residues" evidence="2">
    <location>
        <begin position="1"/>
        <end position="10"/>
    </location>
</feature>
<keyword evidence="4" id="KW-1185">Reference proteome</keyword>
<evidence type="ECO:0000256" key="1">
    <source>
        <dbReference type="SAM" id="Coils"/>
    </source>
</evidence>
<reference evidence="3 4" key="1">
    <citation type="submission" date="2024-10" db="EMBL/GenBank/DDBJ databases">
        <title>Updated reference genomes for cyclostephanoid diatoms.</title>
        <authorList>
            <person name="Roberts W.R."/>
            <person name="Alverson A.J."/>
        </authorList>
    </citation>
    <scope>NUCLEOTIDE SEQUENCE [LARGE SCALE GENOMIC DNA]</scope>
    <source>
        <strain evidence="3 4">AJA228-03</strain>
    </source>
</reference>
<dbReference type="EMBL" id="JALLPB020000013">
    <property type="protein sequence ID" value="KAL3826834.1"/>
    <property type="molecule type" value="Genomic_DNA"/>
</dbReference>
<organism evidence="3 4">
    <name type="scientific">Cyclostephanos tholiformis</name>
    <dbReference type="NCBI Taxonomy" id="382380"/>
    <lineage>
        <taxon>Eukaryota</taxon>
        <taxon>Sar</taxon>
        <taxon>Stramenopiles</taxon>
        <taxon>Ochrophyta</taxon>
        <taxon>Bacillariophyta</taxon>
        <taxon>Coscinodiscophyceae</taxon>
        <taxon>Thalassiosirophycidae</taxon>
        <taxon>Stephanodiscales</taxon>
        <taxon>Stephanodiscaceae</taxon>
        <taxon>Cyclostephanos</taxon>
    </lineage>
</organism>
<feature type="region of interest" description="Disordered" evidence="2">
    <location>
        <begin position="1"/>
        <end position="71"/>
    </location>
</feature>
<feature type="compositionally biased region" description="Low complexity" evidence="2">
    <location>
        <begin position="662"/>
        <end position="679"/>
    </location>
</feature>
<accession>A0ABD3SQF2</accession>
<name>A0ABD3SQF2_9STRA</name>